<protein>
    <submittedName>
        <fullName evidence="3">Uncharacterized protein</fullName>
    </submittedName>
</protein>
<evidence type="ECO:0000313" key="3">
    <source>
        <dbReference type="EMBL" id="KAJ4411064.1"/>
    </source>
</evidence>
<evidence type="ECO:0000256" key="1">
    <source>
        <dbReference type="SAM" id="MobiDB-lite"/>
    </source>
</evidence>
<feature type="compositionally biased region" description="Low complexity" evidence="1">
    <location>
        <begin position="211"/>
        <end position="225"/>
    </location>
</feature>
<evidence type="ECO:0000313" key="4">
    <source>
        <dbReference type="Proteomes" id="UP001140510"/>
    </source>
</evidence>
<reference evidence="3" key="1">
    <citation type="submission" date="2022-10" db="EMBL/GenBank/DDBJ databases">
        <title>Tapping the CABI collections for fungal endophytes: first genome assemblies for Collariella, Neodidymelliopsis, Ascochyta clinopodiicola, Didymella pomorum, Didymosphaeria variabile, Neocosmospora piperis and Neocucurbitaria cava.</title>
        <authorList>
            <person name="Hill R."/>
        </authorList>
    </citation>
    <scope>NUCLEOTIDE SEQUENCE</scope>
    <source>
        <strain evidence="3">IMI 355091</strain>
    </source>
</reference>
<feature type="signal peptide" evidence="2">
    <location>
        <begin position="1"/>
        <end position="16"/>
    </location>
</feature>
<keyword evidence="2" id="KW-0732">Signal</keyword>
<feature type="chain" id="PRO_5040736447" evidence="2">
    <location>
        <begin position="17"/>
        <end position="262"/>
    </location>
</feature>
<sequence>MRSSTVVVLFATSAVAQSSAEAKTGSAAHIINPLGLQLSTVTVLGSSSGTTTYVNSCSSTGIPASFLSEATEGASSIRSAASSLRSAAGTLLLTPIAAPTTTAAARLRRQDNGFLDGLCEPITIKQGSETAQISMKDPTDGAWIAEINCNWKGAMESADLTCTATQSGFLPEQLSIEPTTTVTLKASEVAEANIIQVVEVVSPASNSTNPTASGTQTGSASSTASGSGALAATGAAAGAPLPMGMMAFVGGAAGVFAAALAL</sequence>
<dbReference type="OrthoDB" id="3689315at2759"/>
<keyword evidence="4" id="KW-1185">Reference proteome</keyword>
<dbReference type="AlphaFoldDB" id="A0A9W9DAU8"/>
<feature type="region of interest" description="Disordered" evidence="1">
    <location>
        <begin position="204"/>
        <end position="225"/>
    </location>
</feature>
<comment type="caution">
    <text evidence="3">The sequence shown here is derived from an EMBL/GenBank/DDBJ whole genome shotgun (WGS) entry which is preliminary data.</text>
</comment>
<dbReference type="Proteomes" id="UP001140510">
    <property type="component" value="Unassembled WGS sequence"/>
</dbReference>
<name>A0A9W9DAU8_9PLEO</name>
<dbReference type="EMBL" id="JAPEVA010000006">
    <property type="protein sequence ID" value="KAJ4411064.1"/>
    <property type="molecule type" value="Genomic_DNA"/>
</dbReference>
<proteinExistence type="predicted"/>
<gene>
    <name evidence="3" type="ORF">N0V91_001437</name>
</gene>
<evidence type="ECO:0000256" key="2">
    <source>
        <dbReference type="SAM" id="SignalP"/>
    </source>
</evidence>
<accession>A0A9W9DAU8</accession>
<organism evidence="3 4">
    <name type="scientific">Didymella pomorum</name>
    <dbReference type="NCBI Taxonomy" id="749634"/>
    <lineage>
        <taxon>Eukaryota</taxon>
        <taxon>Fungi</taxon>
        <taxon>Dikarya</taxon>
        <taxon>Ascomycota</taxon>
        <taxon>Pezizomycotina</taxon>
        <taxon>Dothideomycetes</taxon>
        <taxon>Pleosporomycetidae</taxon>
        <taxon>Pleosporales</taxon>
        <taxon>Pleosporineae</taxon>
        <taxon>Didymellaceae</taxon>
        <taxon>Didymella</taxon>
    </lineage>
</organism>